<reference evidence="1" key="1">
    <citation type="submission" date="2024-03" db="EMBL/GenBank/DDBJ databases">
        <title>Human intestinal bacterial collection.</title>
        <authorList>
            <person name="Pauvert C."/>
            <person name="Hitch T.C.A."/>
            <person name="Clavel T."/>
        </authorList>
    </citation>
    <scope>NUCLEOTIDE SEQUENCE</scope>
    <source>
        <strain evidence="1">CLA-AA-H227</strain>
    </source>
</reference>
<proteinExistence type="predicted"/>
<gene>
    <name evidence="1" type="ORF">WMO40_15180</name>
</gene>
<comment type="caution">
    <text evidence="1">The sequence shown here is derived from an EMBL/GenBank/DDBJ whole genome shotgun (WGS) entry which is preliminary data.</text>
</comment>
<sequence length="145" mass="16353">MKKFTIMIILATMLLSGCSFFNEVNDTLDYVGVTTEHIERLNTFAEEAPQLVENALSNPELVTELQSQLSTLKTEIEEFIALSDIPTIAEDIHQELVSKNELLLEEINKVLENGHLALDKLENSQIFTTISDVTSLMNRIENLTQ</sequence>
<keyword evidence="2" id="KW-1185">Reference proteome</keyword>
<evidence type="ECO:0000313" key="2">
    <source>
        <dbReference type="Proteomes" id="UP001439875"/>
    </source>
</evidence>
<accession>A0ACC6SDU5</accession>
<dbReference type="EMBL" id="JBBMEW010000014">
    <property type="protein sequence ID" value="MEQ2528036.1"/>
    <property type="molecule type" value="Genomic_DNA"/>
</dbReference>
<protein>
    <submittedName>
        <fullName evidence="1">DUF6376 family protein</fullName>
    </submittedName>
</protein>
<evidence type="ECO:0000313" key="1">
    <source>
        <dbReference type="EMBL" id="MEQ2528036.1"/>
    </source>
</evidence>
<name>A0ACC6SDU5_9BACI</name>
<dbReference type="Proteomes" id="UP001439875">
    <property type="component" value="Unassembled WGS sequence"/>
</dbReference>
<organism evidence="1 2">
    <name type="scientific">Robertmurraya yapensis</name>
    <name type="common">ex Hitch et al 2024</name>
    <dbReference type="NCBI Taxonomy" id="3133160"/>
    <lineage>
        <taxon>Bacteria</taxon>
        <taxon>Bacillati</taxon>
        <taxon>Bacillota</taxon>
        <taxon>Bacilli</taxon>
        <taxon>Bacillales</taxon>
        <taxon>Bacillaceae</taxon>
        <taxon>Robertmurraya</taxon>
    </lineage>
</organism>